<sequence>MLKLDINLLYTVVNVLIMYALLRKFLFKPVQDVLDKRQQMVDASMADAQEAQNKAQAALSAAEDKLHNVDIEAAQLRQSSEKQAEKQKEQLLADAQRQADAIIADGKAAAEAERASKLRQADAQIADLTRTVCAKVLERNLTQQDDERLLADLLQKAGDGDGKRS</sequence>
<proteinExistence type="predicted"/>
<keyword evidence="1" id="KW-0067">ATP-binding</keyword>
<accession>A0ACC9CWJ4</accession>
<dbReference type="Proteomes" id="UP000220959">
    <property type="component" value="Unassembled WGS sequence"/>
</dbReference>
<organism evidence="1 2">
    <name type="scientific">Faecalibacterium langellae</name>
    <dbReference type="NCBI Taxonomy" id="3435293"/>
    <lineage>
        <taxon>Bacteria</taxon>
        <taxon>Bacillati</taxon>
        <taxon>Bacillota</taxon>
        <taxon>Clostridia</taxon>
        <taxon>Eubacteriales</taxon>
        <taxon>Oscillospiraceae</taxon>
        <taxon>Faecalibacterium</taxon>
    </lineage>
</organism>
<comment type="caution">
    <text evidence="1">The sequence shown here is derived from an EMBL/GenBank/DDBJ whole genome shotgun (WGS) entry which is preliminary data.</text>
</comment>
<protein>
    <submittedName>
        <fullName evidence="1">ATP-binding protein</fullName>
    </submittedName>
</protein>
<evidence type="ECO:0000313" key="2">
    <source>
        <dbReference type="Proteomes" id="UP000220959"/>
    </source>
</evidence>
<evidence type="ECO:0000313" key="1">
    <source>
        <dbReference type="EMBL" id="PDX60189.1"/>
    </source>
</evidence>
<name>A0ACC9CWJ4_9FIRM</name>
<gene>
    <name evidence="1" type="ORF">CGS49_09190</name>
</gene>
<dbReference type="EMBL" id="NMTR01000021">
    <property type="protein sequence ID" value="PDX60189.1"/>
    <property type="molecule type" value="Genomic_DNA"/>
</dbReference>
<keyword evidence="1" id="KW-0547">Nucleotide-binding</keyword>
<keyword evidence="2" id="KW-1185">Reference proteome</keyword>
<reference evidence="1 2" key="1">
    <citation type="journal article" date="2017" name="Front. Microbiol.">
        <title>New Insights into the Diversity of the Genus Faecalibacterium.</title>
        <authorList>
            <person name="Benevides L."/>
            <person name="Burman S."/>
            <person name="Martin R."/>
            <person name="Robert V."/>
            <person name="Thomas M."/>
            <person name="Miquel S."/>
            <person name="Chain F."/>
            <person name="Sokol H."/>
            <person name="Bermudez-Humaran L.G."/>
            <person name="Morrison M."/>
            <person name="Langella P."/>
            <person name="Azevedo V.A."/>
            <person name="Chatel J.M."/>
            <person name="Soares S."/>
        </authorList>
    </citation>
    <scope>NUCLEOTIDE SEQUENCE [LARGE SCALE GENOMIC DNA]</scope>
    <source>
        <strain evidence="2">CNCM I-4541</strain>
    </source>
</reference>